<reference evidence="1" key="1">
    <citation type="submission" date="2023-07" db="EMBL/GenBank/DDBJ databases">
        <title>A chromosome-level genome assembly of Lolium multiflorum.</title>
        <authorList>
            <person name="Chen Y."/>
            <person name="Copetti D."/>
            <person name="Kolliker R."/>
            <person name="Studer B."/>
        </authorList>
    </citation>
    <scope>NUCLEOTIDE SEQUENCE</scope>
    <source>
        <strain evidence="1">02402/16</strain>
        <tissue evidence="1">Leaf</tissue>
    </source>
</reference>
<gene>
    <name evidence="1" type="ORF">QYE76_044966</name>
</gene>
<protein>
    <submittedName>
        <fullName evidence="1">Uncharacterized protein</fullName>
    </submittedName>
</protein>
<proteinExistence type="predicted"/>
<comment type="caution">
    <text evidence="1">The sequence shown here is derived from an EMBL/GenBank/DDBJ whole genome shotgun (WGS) entry which is preliminary data.</text>
</comment>
<organism evidence="1 2">
    <name type="scientific">Lolium multiflorum</name>
    <name type="common">Italian ryegrass</name>
    <name type="synonym">Lolium perenne subsp. multiflorum</name>
    <dbReference type="NCBI Taxonomy" id="4521"/>
    <lineage>
        <taxon>Eukaryota</taxon>
        <taxon>Viridiplantae</taxon>
        <taxon>Streptophyta</taxon>
        <taxon>Embryophyta</taxon>
        <taxon>Tracheophyta</taxon>
        <taxon>Spermatophyta</taxon>
        <taxon>Magnoliopsida</taxon>
        <taxon>Liliopsida</taxon>
        <taxon>Poales</taxon>
        <taxon>Poaceae</taxon>
        <taxon>BOP clade</taxon>
        <taxon>Pooideae</taxon>
        <taxon>Poodae</taxon>
        <taxon>Poeae</taxon>
        <taxon>Poeae Chloroplast Group 2 (Poeae type)</taxon>
        <taxon>Loliodinae</taxon>
        <taxon>Loliinae</taxon>
        <taxon>Lolium</taxon>
    </lineage>
</organism>
<dbReference type="PANTHER" id="PTHR48054:SF94">
    <property type="entry name" value="LEUCINE-RICH REPEAT RECEPTOR-LIKE PROTEIN FASCIATED EAR2"/>
    <property type="match status" value="1"/>
</dbReference>
<dbReference type="Pfam" id="PF00560">
    <property type="entry name" value="LRR_1"/>
    <property type="match status" value="1"/>
</dbReference>
<sequence length="167" mass="18180">MRSEPWARLPAVRRSLQEAAASYAHCQAAALAARSTGRSRSRRWTSLRYLDLRSNSFVGDLGAYDFSGLFNLTLFDVAANNFSGTPMPLSIYFCTSMTALCVGNNEITGQVAPEIGNMRELQFISLTINYFTNISGMLTSGVARTSPLTTLLVSYTIDACIKAAVSQ</sequence>
<evidence type="ECO:0000313" key="2">
    <source>
        <dbReference type="Proteomes" id="UP001231189"/>
    </source>
</evidence>
<dbReference type="InterPro" id="IPR001611">
    <property type="entry name" value="Leu-rich_rpt"/>
</dbReference>
<accession>A0AAD8TLM8</accession>
<evidence type="ECO:0000313" key="1">
    <source>
        <dbReference type="EMBL" id="KAK1684118.1"/>
    </source>
</evidence>
<dbReference type="Gene3D" id="3.80.10.10">
    <property type="entry name" value="Ribonuclease Inhibitor"/>
    <property type="match status" value="1"/>
</dbReference>
<keyword evidence="2" id="KW-1185">Reference proteome</keyword>
<dbReference type="PANTHER" id="PTHR48054">
    <property type="entry name" value="RECEPTOR KINASE-LIKE PROTEIN XA21"/>
    <property type="match status" value="1"/>
</dbReference>
<dbReference type="InterPro" id="IPR032675">
    <property type="entry name" value="LRR_dom_sf"/>
</dbReference>
<dbReference type="SUPFAM" id="SSF52058">
    <property type="entry name" value="L domain-like"/>
    <property type="match status" value="1"/>
</dbReference>
<dbReference type="Proteomes" id="UP001231189">
    <property type="component" value="Unassembled WGS sequence"/>
</dbReference>
<dbReference type="AlphaFoldDB" id="A0AAD8TLM8"/>
<name>A0AAD8TLM8_LOLMU</name>
<dbReference type="InterPro" id="IPR052592">
    <property type="entry name" value="LRR-RLK"/>
</dbReference>
<dbReference type="EMBL" id="JAUUTY010000002">
    <property type="protein sequence ID" value="KAK1684118.1"/>
    <property type="molecule type" value="Genomic_DNA"/>
</dbReference>